<dbReference type="InterPro" id="IPR044929">
    <property type="entry name" value="DNA/RNA_non-sp_Endonuclease_sf"/>
</dbReference>
<keyword evidence="4" id="KW-1185">Reference proteome</keyword>
<accession>D4S0B0</accession>
<dbReference type="AlphaFoldDB" id="D4S0B0"/>
<protein>
    <recommendedName>
        <fullName evidence="2">Type VII secretion system protein EssD-like domain-containing protein</fullName>
    </recommendedName>
</protein>
<name>D4S0B0_9FIRM</name>
<dbReference type="HOGENOM" id="CLU_054350_4_1_9"/>
<reference evidence="3 4" key="1">
    <citation type="submission" date="2010-02" db="EMBL/GenBank/DDBJ databases">
        <authorList>
            <person name="Weinstock G."/>
            <person name="Sodergren E."/>
            <person name="Clifton S."/>
            <person name="Fulton L."/>
            <person name="Fulton B."/>
            <person name="Courtney L."/>
            <person name="Fronick C."/>
            <person name="Harrison M."/>
            <person name="Strong C."/>
            <person name="Farmer C."/>
            <person name="Delahaunty K."/>
            <person name="Markovic C."/>
            <person name="Hall O."/>
            <person name="Minx P."/>
            <person name="Tomlinson C."/>
            <person name="Mitreva M."/>
            <person name="Nelson J."/>
            <person name="Hou S."/>
            <person name="Wollam A."/>
            <person name="Pepin K.H."/>
            <person name="Johnson M."/>
            <person name="Bhonagiri V."/>
            <person name="Zhang X."/>
            <person name="Suruliraj S."/>
            <person name="Warren W."/>
            <person name="Chinwalla A."/>
            <person name="Mardis E.R."/>
            <person name="Wilson R.K."/>
        </authorList>
    </citation>
    <scope>NUCLEOTIDE SEQUENCE [LARGE SCALE GENOMIC DNA]</scope>
    <source>
        <strain evidence="3 4">DSM 2876</strain>
    </source>
</reference>
<dbReference type="eggNOG" id="COG2169">
    <property type="taxonomic scope" value="Bacteria"/>
</dbReference>
<organism evidence="3 4">
    <name type="scientific">Eshraghiella crossota DSM 2876</name>
    <dbReference type="NCBI Taxonomy" id="511680"/>
    <lineage>
        <taxon>Bacteria</taxon>
        <taxon>Bacillati</taxon>
        <taxon>Bacillota</taxon>
        <taxon>Clostridia</taxon>
        <taxon>Lachnospirales</taxon>
        <taxon>Lachnospiraceae</taxon>
        <taxon>Eshraghiella</taxon>
    </lineage>
</organism>
<keyword evidence="1" id="KW-0812">Transmembrane</keyword>
<evidence type="ECO:0000259" key="2">
    <source>
        <dbReference type="Pfam" id="PF13930"/>
    </source>
</evidence>
<feature type="transmembrane region" description="Helical" evidence="1">
    <location>
        <begin position="7"/>
        <end position="25"/>
    </location>
</feature>
<feature type="domain" description="Type VII secretion system protein EssD-like" evidence="2">
    <location>
        <begin position="66"/>
        <end position="191"/>
    </location>
</feature>
<dbReference type="STRING" id="45851.BHV86_10125"/>
<sequence>MKKIYKVSIFAVIILIAAVILYELVIKKNAGYKSEEISAANKIFTEINGNIPYFTKEELTTEPFENYSELDSLDRCGAAYANICKELMPDTERGEIGMIKPSGWHTVKYDIITDGRYLYNRCHLIAYSLAGENANPKNLITGTRYFNVEGMLPFEIKVANYVKNTGNHVLYRVTPDFKGDNLVASGVLMEAYSVEDDGKGICFCVYVYNIQPGIEIDYRTGESHEI</sequence>
<dbReference type="InterPro" id="IPR044927">
    <property type="entry name" value="Endonuclea_NS_2"/>
</dbReference>
<dbReference type="Pfam" id="PF13930">
    <property type="entry name" value="Endonuclea_NS_2"/>
    <property type="match status" value="1"/>
</dbReference>
<comment type="caution">
    <text evidence="3">The sequence shown here is derived from an EMBL/GenBank/DDBJ whole genome shotgun (WGS) entry which is preliminary data.</text>
</comment>
<evidence type="ECO:0000256" key="1">
    <source>
        <dbReference type="SAM" id="Phobius"/>
    </source>
</evidence>
<dbReference type="Proteomes" id="UP000006238">
    <property type="component" value="Unassembled WGS sequence"/>
</dbReference>
<keyword evidence="1" id="KW-0472">Membrane</keyword>
<evidence type="ECO:0000313" key="4">
    <source>
        <dbReference type="Proteomes" id="UP000006238"/>
    </source>
</evidence>
<dbReference type="EMBL" id="ABWN01000030">
    <property type="protein sequence ID" value="EFF68258.1"/>
    <property type="molecule type" value="Genomic_DNA"/>
</dbReference>
<keyword evidence="1" id="KW-1133">Transmembrane helix</keyword>
<gene>
    <name evidence="3" type="ORF">BUTYVIB_01527</name>
</gene>
<dbReference type="Gene3D" id="3.40.570.10">
    <property type="entry name" value="Extracellular Endonuclease, subunit A"/>
    <property type="match status" value="1"/>
</dbReference>
<proteinExistence type="predicted"/>
<evidence type="ECO:0000313" key="3">
    <source>
        <dbReference type="EMBL" id="EFF68258.1"/>
    </source>
</evidence>